<accession>A0A9X2HP83</accession>
<reference evidence="1" key="1">
    <citation type="submission" date="2022-05" db="EMBL/GenBank/DDBJ databases">
        <title>Sphingomonas sp. strain MG17 Genome sequencing and assembly.</title>
        <authorList>
            <person name="Kim I."/>
        </authorList>
    </citation>
    <scope>NUCLEOTIDE SEQUENCE</scope>
    <source>
        <strain evidence="1">MG17</strain>
    </source>
</reference>
<proteinExistence type="predicted"/>
<sequence length="434" mass="48438">MSGFFEIEATWPEAPEPDKLDVAEIAIRLGYDYLTRVADIATRTNRDYFRGSAVTLAFWLADHWWRLRSEPIDPTNMPSHDWRMRHELSSASGGTLWPPLMIYSGGERVIIAPILSRRAPIEPLQYLDTRVRMVTGSQFELGTDNFFNLVLDSCARSADAAALRELVGQLVAERGDTELAAWRKLEACLGFDPDQAPDAVVEGLLRLAPVLGAEEVKEAATAFPGSNSSRALETVLKVTEDSPLEVDLGLAARVDPTRDTRPYASPWELAESAAAQVRDIIGLDHGPIGNEAFGHMLLTRWETLKEASATARKLPYAARLRTRATSEKVAIQSVNLIDRRFEIARLLGDAIWTEQSAFGPISDARTDRQKFQRAFAQSLLCPFNDLRANIDIHRPELSIDRAARHFGVHRNVVRNLLAYKGVLRETLEDQLEAV</sequence>
<evidence type="ECO:0000313" key="2">
    <source>
        <dbReference type="Proteomes" id="UP001139451"/>
    </source>
</evidence>
<evidence type="ECO:0000313" key="1">
    <source>
        <dbReference type="EMBL" id="MCP3733237.1"/>
    </source>
</evidence>
<dbReference type="RefSeq" id="WP_254297455.1">
    <property type="nucleotide sequence ID" value="NZ_JAMLDX010000040.1"/>
</dbReference>
<organism evidence="1 2">
    <name type="scientific">Sphingomonas tagetis</name>
    <dbReference type="NCBI Taxonomy" id="2949092"/>
    <lineage>
        <taxon>Bacteria</taxon>
        <taxon>Pseudomonadati</taxon>
        <taxon>Pseudomonadota</taxon>
        <taxon>Alphaproteobacteria</taxon>
        <taxon>Sphingomonadales</taxon>
        <taxon>Sphingomonadaceae</taxon>
        <taxon>Sphingomonas</taxon>
    </lineage>
</organism>
<gene>
    <name evidence="1" type="ORF">M9978_22795</name>
</gene>
<dbReference type="AlphaFoldDB" id="A0A9X2HP83"/>
<dbReference type="Proteomes" id="UP001139451">
    <property type="component" value="Unassembled WGS sequence"/>
</dbReference>
<comment type="caution">
    <text evidence="1">The sequence shown here is derived from an EMBL/GenBank/DDBJ whole genome shotgun (WGS) entry which is preliminary data.</text>
</comment>
<name>A0A9X2HP83_9SPHN</name>
<protein>
    <submittedName>
        <fullName evidence="1">Uncharacterized protein</fullName>
    </submittedName>
</protein>
<keyword evidence="2" id="KW-1185">Reference proteome</keyword>
<dbReference type="EMBL" id="JAMLDX010000040">
    <property type="protein sequence ID" value="MCP3733237.1"/>
    <property type="molecule type" value="Genomic_DNA"/>
</dbReference>